<organism evidence="1 2">
    <name type="scientific">Aspergillus calidoustus</name>
    <dbReference type="NCBI Taxonomy" id="454130"/>
    <lineage>
        <taxon>Eukaryota</taxon>
        <taxon>Fungi</taxon>
        <taxon>Dikarya</taxon>
        <taxon>Ascomycota</taxon>
        <taxon>Pezizomycotina</taxon>
        <taxon>Eurotiomycetes</taxon>
        <taxon>Eurotiomycetidae</taxon>
        <taxon>Eurotiales</taxon>
        <taxon>Aspergillaceae</taxon>
        <taxon>Aspergillus</taxon>
        <taxon>Aspergillus subgen. Nidulantes</taxon>
    </lineage>
</organism>
<reference evidence="2" key="1">
    <citation type="journal article" date="2016" name="Genome Announc.">
        <title>Draft genome sequences of fungus Aspergillus calidoustus.</title>
        <authorList>
            <person name="Horn F."/>
            <person name="Linde J."/>
            <person name="Mattern D.J."/>
            <person name="Walther G."/>
            <person name="Guthke R."/>
            <person name="Scherlach K."/>
            <person name="Martin K."/>
            <person name="Brakhage A.A."/>
            <person name="Petzke L."/>
            <person name="Valiante V."/>
        </authorList>
    </citation>
    <scope>NUCLEOTIDE SEQUENCE [LARGE SCALE GENOMIC DNA]</scope>
    <source>
        <strain evidence="2">SF006504</strain>
    </source>
</reference>
<dbReference type="EMBL" id="CDMC01000021">
    <property type="protein sequence ID" value="CEL10883.1"/>
    <property type="molecule type" value="Genomic_DNA"/>
</dbReference>
<name>A0A0U5GGH8_ASPCI</name>
<keyword evidence="2" id="KW-1185">Reference proteome</keyword>
<proteinExistence type="predicted"/>
<protein>
    <submittedName>
        <fullName evidence="1">Uncharacterized protein</fullName>
    </submittedName>
</protein>
<evidence type="ECO:0000313" key="2">
    <source>
        <dbReference type="Proteomes" id="UP000054771"/>
    </source>
</evidence>
<gene>
    <name evidence="1" type="ORF">ASPCAL13990</name>
</gene>
<evidence type="ECO:0000313" key="1">
    <source>
        <dbReference type="EMBL" id="CEL10883.1"/>
    </source>
</evidence>
<accession>A0A0U5GGH8</accession>
<sequence length="203" mass="22435">MPCGNLSQLCPTCLDLASKCSTKLSGEYIPLNSLRQPEGTKPLALEFDTATAFDTYKGGKLIGENLRDLMEPYLTTQGAASVRRFHMWIRHYTEGEKTALRGQLAPGTDAVPVVKVSVLIELPMLTACKDARNLADVVKRMAATMTGQSPGAPAGVRFTAREPQPFDEEEDHSSLYRLRWFHELVRSQPCAPYINFAPLPLSH</sequence>
<dbReference type="AlphaFoldDB" id="A0A0U5GGH8"/>
<dbReference type="Proteomes" id="UP000054771">
    <property type="component" value="Unassembled WGS sequence"/>
</dbReference>